<dbReference type="RefSeq" id="WP_184676691.1">
    <property type="nucleotide sequence ID" value="NZ_JACHGY010000001.1"/>
</dbReference>
<dbReference type="GO" id="GO:0033916">
    <property type="term" value="F:beta-agarase activity"/>
    <property type="evidence" value="ECO:0007669"/>
    <property type="project" value="UniProtKB-EC"/>
</dbReference>
<feature type="compositionally biased region" description="Basic and acidic residues" evidence="1">
    <location>
        <begin position="94"/>
        <end position="105"/>
    </location>
</feature>
<dbReference type="EMBL" id="JACHGY010000001">
    <property type="protein sequence ID" value="MBB6429092.1"/>
    <property type="molecule type" value="Genomic_DNA"/>
</dbReference>
<dbReference type="AlphaFoldDB" id="A0A7X0LJQ6"/>
<proteinExistence type="predicted"/>
<feature type="domain" description="Beta-porphyranase A C-terminal" evidence="3">
    <location>
        <begin position="545"/>
        <end position="641"/>
    </location>
</feature>
<keyword evidence="5" id="KW-0326">Glycosidase</keyword>
<dbReference type="SUPFAM" id="SSF51445">
    <property type="entry name" value="(Trans)glycosidases"/>
    <property type="match status" value="1"/>
</dbReference>
<reference evidence="5 6" key="1">
    <citation type="submission" date="2020-08" db="EMBL/GenBank/DDBJ databases">
        <title>Genomic Encyclopedia of Type Strains, Phase IV (KMG-IV): sequencing the most valuable type-strain genomes for metagenomic binning, comparative biology and taxonomic classification.</title>
        <authorList>
            <person name="Goeker M."/>
        </authorList>
    </citation>
    <scope>NUCLEOTIDE SEQUENCE [LARGE SCALE GENOMIC DNA]</scope>
    <source>
        <strain evidence="5 6">DSM 103725</strain>
    </source>
</reference>
<dbReference type="Pfam" id="PF18040">
    <property type="entry name" value="BPA_C"/>
    <property type="match status" value="1"/>
</dbReference>
<keyword evidence="6" id="KW-1185">Reference proteome</keyword>
<feature type="region of interest" description="Disordered" evidence="1">
    <location>
        <begin position="83"/>
        <end position="105"/>
    </location>
</feature>
<name>A0A7X0LJQ6_9BACT</name>
<dbReference type="Gene3D" id="2.60.120.1200">
    <property type="match status" value="1"/>
</dbReference>
<protein>
    <submittedName>
        <fullName evidence="5">Agarase</fullName>
        <ecNumber evidence="5">3.2.1.81</ecNumber>
    </submittedName>
</protein>
<comment type="caution">
    <text evidence="5">The sequence shown here is derived from an EMBL/GenBank/DDBJ whole genome shotgun (WGS) entry which is preliminary data.</text>
</comment>
<sequence length="648" mass="73402">MPRLPRLLASVAALLIAPASALAAPPTNVEVFPNVRHEVGGVSELDRSVFFAAHTTPVSPDWNGEEDKLDYFAKKLRGHFGRDTGQISGTLNRAKQDPKRPGYADPKHIEALAKQDATSYRKMSKTRQRYLSGSDMIIGAQLHPFWPGDKATRHTNWKLSTTDTADEPFGTATGEFMGLYFRNFHKPKGHRPPPAWIEVVNEPLYELSSHGDVDPDQVFHFHNVVADQIRKYYPGVPVGGYTMAFDLFDHDDFGRWDKRFKSFIDITGDNMDFYSVHFYDFPGISRGKVRLRRGSNLEASFDLIDHYSTLKLGQPKPYLISEYGSQVHDWYHQPWSPYRDWLCVKAFNTMVMQFMERPDLVLKALAFTPPKAEWGRNSETVPYYWRLLRRANEGDGNTANDQEGPWVFSEQIKFWELWSDVRGTKVLIHSDQPDVQTQAYLSSRNLFVALNNLSDDDTQRVRLNLKHAAPPESVSLKLLYLKGETPQLDEESLDAIPDRVVLPPNATAILHIRLPERVEPEHTASESKTFADVYLQPIQGKKAITFNIDGVELGEQGTATLRLGIGRDHGNELTPTRIKVNGKSVRVPKQFRGDDTQADRKRFFGLLEVPVPYSVLQENNKVQLAFPETNGHVSSAALRVVTHSAPLE</sequence>
<feature type="chain" id="PRO_5030658902" evidence="2">
    <location>
        <begin position="24"/>
        <end position="648"/>
    </location>
</feature>
<dbReference type="Proteomes" id="UP000541810">
    <property type="component" value="Unassembled WGS sequence"/>
</dbReference>
<evidence type="ECO:0000313" key="5">
    <source>
        <dbReference type="EMBL" id="MBB6429092.1"/>
    </source>
</evidence>
<evidence type="ECO:0000259" key="4">
    <source>
        <dbReference type="Pfam" id="PF18206"/>
    </source>
</evidence>
<keyword evidence="2" id="KW-0732">Signal</keyword>
<dbReference type="EC" id="3.2.1.81" evidence="5"/>
<evidence type="ECO:0000313" key="6">
    <source>
        <dbReference type="Proteomes" id="UP000541810"/>
    </source>
</evidence>
<gene>
    <name evidence="5" type="ORF">HNQ40_000898</name>
</gene>
<dbReference type="Pfam" id="PF18206">
    <property type="entry name" value="Porphyrn_cat_1"/>
    <property type="match status" value="1"/>
</dbReference>
<feature type="domain" description="Porphyranase beta-sandwich" evidence="4">
    <location>
        <begin position="434"/>
        <end position="536"/>
    </location>
</feature>
<dbReference type="InterPro" id="IPR041224">
    <property type="entry name" value="BPA_C"/>
</dbReference>
<evidence type="ECO:0000256" key="2">
    <source>
        <dbReference type="SAM" id="SignalP"/>
    </source>
</evidence>
<accession>A0A7X0LJQ6</accession>
<feature type="signal peptide" evidence="2">
    <location>
        <begin position="1"/>
        <end position="23"/>
    </location>
</feature>
<evidence type="ECO:0000256" key="1">
    <source>
        <dbReference type="SAM" id="MobiDB-lite"/>
    </source>
</evidence>
<dbReference type="InterPro" id="IPR017853">
    <property type="entry name" value="GH"/>
</dbReference>
<dbReference type="CDD" id="cd21510">
    <property type="entry name" value="agarase_cat"/>
    <property type="match status" value="1"/>
</dbReference>
<dbReference type="Gene3D" id="3.20.20.80">
    <property type="entry name" value="Glycosidases"/>
    <property type="match status" value="1"/>
</dbReference>
<keyword evidence="5" id="KW-0378">Hydrolase</keyword>
<organism evidence="5 6">
    <name type="scientific">Algisphaera agarilytica</name>
    <dbReference type="NCBI Taxonomy" id="1385975"/>
    <lineage>
        <taxon>Bacteria</taxon>
        <taxon>Pseudomonadati</taxon>
        <taxon>Planctomycetota</taxon>
        <taxon>Phycisphaerae</taxon>
        <taxon>Phycisphaerales</taxon>
        <taxon>Phycisphaeraceae</taxon>
        <taxon>Algisphaera</taxon>
    </lineage>
</organism>
<evidence type="ECO:0000259" key="3">
    <source>
        <dbReference type="Pfam" id="PF18040"/>
    </source>
</evidence>
<dbReference type="InterPro" id="IPR040527">
    <property type="entry name" value="Beta-sand_Porphyrn"/>
</dbReference>